<dbReference type="InterPro" id="IPR050330">
    <property type="entry name" value="Bact_OuterMem_StrucFunc"/>
</dbReference>
<reference evidence="7 8" key="1">
    <citation type="submission" date="2016-11" db="EMBL/GenBank/DDBJ databases">
        <authorList>
            <person name="Jaros S."/>
            <person name="Januszkiewicz K."/>
            <person name="Wedrychowicz H."/>
        </authorList>
    </citation>
    <scope>NUCLEOTIDE SEQUENCE [LARGE SCALE GENOMIC DNA]</scope>
    <source>
        <strain evidence="7 8">BPI-34</strain>
    </source>
</reference>
<dbReference type="PANTHER" id="PTHR30329:SF21">
    <property type="entry name" value="LIPOPROTEIN YIAD-RELATED"/>
    <property type="match status" value="1"/>
</dbReference>
<sequence>MAAPAGKKDAHSAHHWRGDSMRNFVAYIYIIMCTLLLGGCGADQAVKKGDKFWAVGEYYDAAAQYRKAYAQTPSKERATLGERAQKLAECYRRLNQTNKAITAYKNVVRYKKADSLTHLYLGQLYMRNGNYKEAAKAFAVAGDSLRVLGDSLHLQLAKVGLESALKAPAWKKEGSAYTVKRMDLFNSRRDDYSPMLAGEADDQLYFTSTRNQAQGDELNGITGTKSADIFYAQKDEKGKWGKPQVIASELNSAFDEGACCFSPDGKTMYLTQCQTDPNYPRYARIMVSRRSDAAWSKPQELIISNDTTCSFAHPAVSPDGQWLYFVSDMSGGMGGLDIWRCRLLSATEAGVMENLGAPINTPGDEMFPTFRPNGDFYFSSNGHPGLGGLDIYYVAGNNHHPSPTIHHPGYPLNSQADDFGMTFEGKLNQGFFCSNRGDLRGFDHIYRFYNPEIVQTIKGWVYEQDGYELPAAQVYMVGNDGTNLKLSVRSDGSFVQEIKPDVDYVLLGTCKGYLNHQEQIRVHPVKASHEYVLQFPLANISAPVLIENIFYDFNKATLRPESKTALDQLVVLLNQNPNVTIELSAHTDCRGSEAYNQRLSQQRAESVVAYLIAHGIAADRLTPKGYGESMPKRIKARVAEKYQFLKEGDVLTEEMINALPEELHEQCHQMNRRTEFKVLRTTYGMFDKAGKLIQSPAAVPPSKD</sequence>
<protein>
    <submittedName>
        <fullName evidence="7">Tetratricopeptide repeat-containing protein</fullName>
    </submittedName>
</protein>
<keyword evidence="2 4" id="KW-0472">Membrane</keyword>
<dbReference type="Pfam" id="PF07676">
    <property type="entry name" value="PD40"/>
    <property type="match status" value="2"/>
</dbReference>
<feature type="transmembrane region" description="Helical" evidence="5">
    <location>
        <begin position="24"/>
        <end position="42"/>
    </location>
</feature>
<evidence type="ECO:0000313" key="7">
    <source>
        <dbReference type="EMBL" id="SHL86116.1"/>
    </source>
</evidence>
<dbReference type="Gene3D" id="1.25.40.10">
    <property type="entry name" value="Tetratricopeptide repeat domain"/>
    <property type="match status" value="1"/>
</dbReference>
<dbReference type="GO" id="GO:0009279">
    <property type="term" value="C:cell outer membrane"/>
    <property type="evidence" value="ECO:0007669"/>
    <property type="project" value="UniProtKB-SubCell"/>
</dbReference>
<dbReference type="InterPro" id="IPR006664">
    <property type="entry name" value="OMP_bac"/>
</dbReference>
<keyword evidence="5" id="KW-0812">Transmembrane</keyword>
<dbReference type="CDD" id="cd07185">
    <property type="entry name" value="OmpA_C-like"/>
    <property type="match status" value="1"/>
</dbReference>
<dbReference type="Pfam" id="PF13432">
    <property type="entry name" value="TPR_16"/>
    <property type="match status" value="1"/>
</dbReference>
<dbReference type="InterPro" id="IPR011042">
    <property type="entry name" value="6-blade_b-propeller_TolB-like"/>
</dbReference>
<dbReference type="PRINTS" id="PR01021">
    <property type="entry name" value="OMPADOMAIN"/>
</dbReference>
<dbReference type="SUPFAM" id="SSF82171">
    <property type="entry name" value="DPP6 N-terminal domain-like"/>
    <property type="match status" value="1"/>
</dbReference>
<evidence type="ECO:0000256" key="3">
    <source>
        <dbReference type="ARBA" id="ARBA00023237"/>
    </source>
</evidence>
<dbReference type="Gene3D" id="3.30.1330.60">
    <property type="entry name" value="OmpA-like domain"/>
    <property type="match status" value="1"/>
</dbReference>
<dbReference type="Gene3D" id="2.120.10.30">
    <property type="entry name" value="TolB, C-terminal domain"/>
    <property type="match status" value="1"/>
</dbReference>
<dbReference type="InterPro" id="IPR011659">
    <property type="entry name" value="WD40"/>
</dbReference>
<evidence type="ECO:0000313" key="8">
    <source>
        <dbReference type="Proteomes" id="UP000184280"/>
    </source>
</evidence>
<evidence type="ECO:0000259" key="6">
    <source>
        <dbReference type="PROSITE" id="PS51123"/>
    </source>
</evidence>
<dbReference type="InterPro" id="IPR036737">
    <property type="entry name" value="OmpA-like_sf"/>
</dbReference>
<keyword evidence="3" id="KW-0998">Cell outer membrane</keyword>
<keyword evidence="5" id="KW-1133">Transmembrane helix</keyword>
<accession>A0A1M7E351</accession>
<dbReference type="InterPro" id="IPR011990">
    <property type="entry name" value="TPR-like_helical_dom_sf"/>
</dbReference>
<dbReference type="InterPro" id="IPR006665">
    <property type="entry name" value="OmpA-like"/>
</dbReference>
<evidence type="ECO:0000256" key="4">
    <source>
        <dbReference type="PROSITE-ProRule" id="PRU00473"/>
    </source>
</evidence>
<dbReference type="EMBL" id="FRCJ01000001">
    <property type="protein sequence ID" value="SHL86116.1"/>
    <property type="molecule type" value="Genomic_DNA"/>
</dbReference>
<organism evidence="7 8">
    <name type="scientific">Xylanibacter ruminicola</name>
    <name type="common">Prevotella ruminicola</name>
    <dbReference type="NCBI Taxonomy" id="839"/>
    <lineage>
        <taxon>Bacteria</taxon>
        <taxon>Pseudomonadati</taxon>
        <taxon>Bacteroidota</taxon>
        <taxon>Bacteroidia</taxon>
        <taxon>Bacteroidales</taxon>
        <taxon>Prevotellaceae</taxon>
        <taxon>Xylanibacter</taxon>
    </lineage>
</organism>
<dbReference type="SUPFAM" id="SSF103088">
    <property type="entry name" value="OmpA-like"/>
    <property type="match status" value="1"/>
</dbReference>
<comment type="subcellular location">
    <subcellularLocation>
        <location evidence="1">Cell outer membrane</location>
    </subcellularLocation>
</comment>
<evidence type="ECO:0000256" key="5">
    <source>
        <dbReference type="SAM" id="Phobius"/>
    </source>
</evidence>
<dbReference type="PROSITE" id="PS51123">
    <property type="entry name" value="OMPA_2"/>
    <property type="match status" value="1"/>
</dbReference>
<gene>
    <name evidence="7" type="ORF">SAMN04488494_0934</name>
</gene>
<proteinExistence type="predicted"/>
<feature type="domain" description="OmpA-like" evidence="6">
    <location>
        <begin position="538"/>
        <end position="682"/>
    </location>
</feature>
<dbReference type="Pfam" id="PF00691">
    <property type="entry name" value="OmpA"/>
    <property type="match status" value="1"/>
</dbReference>
<evidence type="ECO:0000256" key="1">
    <source>
        <dbReference type="ARBA" id="ARBA00004442"/>
    </source>
</evidence>
<name>A0A1M7E351_XYLRU</name>
<dbReference type="PANTHER" id="PTHR30329">
    <property type="entry name" value="STATOR ELEMENT OF FLAGELLAR MOTOR COMPLEX"/>
    <property type="match status" value="1"/>
</dbReference>
<dbReference type="SUPFAM" id="SSF48452">
    <property type="entry name" value="TPR-like"/>
    <property type="match status" value="1"/>
</dbReference>
<dbReference type="Proteomes" id="UP000184280">
    <property type="component" value="Unassembled WGS sequence"/>
</dbReference>
<evidence type="ECO:0000256" key="2">
    <source>
        <dbReference type="ARBA" id="ARBA00023136"/>
    </source>
</evidence>
<dbReference type="AlphaFoldDB" id="A0A1M7E351"/>